<dbReference type="Pfam" id="PF17765">
    <property type="entry name" value="MLTR_LBD"/>
    <property type="match status" value="1"/>
</dbReference>
<dbReference type="SUPFAM" id="SSF55785">
    <property type="entry name" value="PYP-like sensor domain (PAS domain)"/>
    <property type="match status" value="1"/>
</dbReference>
<dbReference type="PROSITE" id="PS50112">
    <property type="entry name" value="PAS"/>
    <property type="match status" value="1"/>
</dbReference>
<organism evidence="2 3">
    <name type="scientific">Pseudonocardia yuanmonensis</name>
    <dbReference type="NCBI Taxonomy" id="1095914"/>
    <lineage>
        <taxon>Bacteria</taxon>
        <taxon>Bacillati</taxon>
        <taxon>Actinomycetota</taxon>
        <taxon>Actinomycetes</taxon>
        <taxon>Pseudonocardiales</taxon>
        <taxon>Pseudonocardiaceae</taxon>
        <taxon>Pseudonocardia</taxon>
    </lineage>
</organism>
<dbReference type="InterPro" id="IPR000014">
    <property type="entry name" value="PAS"/>
</dbReference>
<keyword evidence="3" id="KW-1185">Reference proteome</keyword>
<dbReference type="EMBL" id="BAABIC010000015">
    <property type="protein sequence ID" value="GAA4700192.1"/>
    <property type="molecule type" value="Genomic_DNA"/>
</dbReference>
<dbReference type="InterPro" id="IPR035965">
    <property type="entry name" value="PAS-like_dom_sf"/>
</dbReference>
<evidence type="ECO:0000313" key="2">
    <source>
        <dbReference type="EMBL" id="GAA4700192.1"/>
    </source>
</evidence>
<proteinExistence type="predicted"/>
<feature type="domain" description="PAS" evidence="1">
    <location>
        <begin position="64"/>
        <end position="107"/>
    </location>
</feature>
<dbReference type="InterPro" id="IPR041413">
    <property type="entry name" value="MLTR_LBD"/>
</dbReference>
<dbReference type="Gene3D" id="3.30.450.180">
    <property type="match status" value="1"/>
</dbReference>
<sequence>MAQLAAISCSWYSWLEQGRQMQVSEQVLAAVADVLRLTAEERDHVFALAGHPPPDPGPCPDSAEDRALRRMIHQLPDAPAYLVDRRWNIVDWNEAAAALFGTPLDEVPVEDRNALRFALLGRHAPLRFVDPVRSAHLHVAQFRADTALLIGDPEFEAQVEDLLRDSALFRALWPLREVHRRSAGSIAYRHDVLGPLRFDFVATTVDHGASLRMHTFLPCPS</sequence>
<gene>
    <name evidence="2" type="ORF">GCM10023215_43620</name>
</gene>
<evidence type="ECO:0000313" key="3">
    <source>
        <dbReference type="Proteomes" id="UP001500325"/>
    </source>
</evidence>
<dbReference type="PANTHER" id="PTHR35010">
    <property type="entry name" value="BLL4672 PROTEIN-RELATED"/>
    <property type="match status" value="1"/>
</dbReference>
<name>A0ABP8X7L1_9PSEU</name>
<dbReference type="Proteomes" id="UP001500325">
    <property type="component" value="Unassembled WGS sequence"/>
</dbReference>
<dbReference type="Gene3D" id="1.10.260.40">
    <property type="entry name" value="lambda repressor-like DNA-binding domains"/>
    <property type="match status" value="1"/>
</dbReference>
<evidence type="ECO:0000259" key="1">
    <source>
        <dbReference type="PROSITE" id="PS50112"/>
    </source>
</evidence>
<dbReference type="InterPro" id="IPR010982">
    <property type="entry name" value="Lambda_DNA-bd_dom_sf"/>
</dbReference>
<comment type="caution">
    <text evidence="2">The sequence shown here is derived from an EMBL/GenBank/DDBJ whole genome shotgun (WGS) entry which is preliminary data.</text>
</comment>
<protein>
    <recommendedName>
        <fullName evidence="1">PAS domain-containing protein</fullName>
    </recommendedName>
</protein>
<dbReference type="Pfam" id="PF13560">
    <property type="entry name" value="HTH_31"/>
    <property type="match status" value="1"/>
</dbReference>
<reference evidence="3" key="1">
    <citation type="journal article" date="2019" name="Int. J. Syst. Evol. Microbiol.">
        <title>The Global Catalogue of Microorganisms (GCM) 10K type strain sequencing project: providing services to taxonomists for standard genome sequencing and annotation.</title>
        <authorList>
            <consortium name="The Broad Institute Genomics Platform"/>
            <consortium name="The Broad Institute Genome Sequencing Center for Infectious Disease"/>
            <person name="Wu L."/>
            <person name="Ma J."/>
        </authorList>
    </citation>
    <scope>NUCLEOTIDE SEQUENCE [LARGE SCALE GENOMIC DNA]</scope>
    <source>
        <strain evidence="3">JCM 18055</strain>
    </source>
</reference>
<accession>A0ABP8X7L1</accession>